<name>A0AAP0P601_9MAGN</name>
<dbReference type="Proteomes" id="UP001417504">
    <property type="component" value="Unassembled WGS sequence"/>
</dbReference>
<feature type="compositionally biased region" description="Polar residues" evidence="4">
    <location>
        <begin position="226"/>
        <end position="236"/>
    </location>
</feature>
<dbReference type="PANTHER" id="PTHR23188">
    <property type="entry name" value="RNA POLYMERASE II-ASSOCIATED FACTOR 1 HOMOLOG"/>
    <property type="match status" value="1"/>
</dbReference>
<feature type="compositionally biased region" description="Pro residues" evidence="4">
    <location>
        <begin position="181"/>
        <end position="199"/>
    </location>
</feature>
<feature type="compositionally biased region" description="Basic and acidic residues" evidence="4">
    <location>
        <begin position="423"/>
        <end position="450"/>
    </location>
</feature>
<proteinExistence type="inferred from homology"/>
<dbReference type="InterPro" id="IPR013819">
    <property type="entry name" value="LipOase_C"/>
</dbReference>
<dbReference type="GO" id="GO:0000993">
    <property type="term" value="F:RNA polymerase II complex binding"/>
    <property type="evidence" value="ECO:0007669"/>
    <property type="project" value="TreeGrafter"/>
</dbReference>
<gene>
    <name evidence="6" type="ORF">Sjap_011926</name>
</gene>
<dbReference type="GO" id="GO:0016593">
    <property type="term" value="C:Cdc73/Paf1 complex"/>
    <property type="evidence" value="ECO:0007669"/>
    <property type="project" value="InterPro"/>
</dbReference>
<evidence type="ECO:0000313" key="7">
    <source>
        <dbReference type="Proteomes" id="UP001417504"/>
    </source>
</evidence>
<organism evidence="6 7">
    <name type="scientific">Stephania japonica</name>
    <dbReference type="NCBI Taxonomy" id="461633"/>
    <lineage>
        <taxon>Eukaryota</taxon>
        <taxon>Viridiplantae</taxon>
        <taxon>Streptophyta</taxon>
        <taxon>Embryophyta</taxon>
        <taxon>Tracheophyta</taxon>
        <taxon>Spermatophyta</taxon>
        <taxon>Magnoliopsida</taxon>
        <taxon>Ranunculales</taxon>
        <taxon>Menispermaceae</taxon>
        <taxon>Menispermoideae</taxon>
        <taxon>Cissampelideae</taxon>
        <taxon>Stephania</taxon>
    </lineage>
</organism>
<dbReference type="Pfam" id="PF00305">
    <property type="entry name" value="Lipoxygenase"/>
    <property type="match status" value="1"/>
</dbReference>
<feature type="compositionally biased region" description="Gly residues" evidence="4">
    <location>
        <begin position="209"/>
        <end position="219"/>
    </location>
</feature>
<dbReference type="EMBL" id="JBBNAE010000004">
    <property type="protein sequence ID" value="KAK9131439.1"/>
    <property type="molecule type" value="Genomic_DNA"/>
</dbReference>
<dbReference type="GO" id="GO:0003682">
    <property type="term" value="F:chromatin binding"/>
    <property type="evidence" value="ECO:0007669"/>
    <property type="project" value="TreeGrafter"/>
</dbReference>
<comment type="similarity">
    <text evidence="2">Belongs to the PAF1 family.</text>
</comment>
<feature type="compositionally biased region" description="Pro residues" evidence="4">
    <location>
        <begin position="278"/>
        <end position="297"/>
    </location>
</feature>
<dbReference type="PANTHER" id="PTHR23188:SF12">
    <property type="entry name" value="RNA POLYMERASE II-ASSOCIATED FACTOR 1 HOMOLOG"/>
    <property type="match status" value="1"/>
</dbReference>
<dbReference type="GO" id="GO:0046872">
    <property type="term" value="F:metal ion binding"/>
    <property type="evidence" value="ECO:0007669"/>
    <property type="project" value="InterPro"/>
</dbReference>
<evidence type="ECO:0000256" key="4">
    <source>
        <dbReference type="SAM" id="MobiDB-lite"/>
    </source>
</evidence>
<dbReference type="Pfam" id="PF03985">
    <property type="entry name" value="Paf1"/>
    <property type="match status" value="1"/>
</dbReference>
<dbReference type="AlphaFoldDB" id="A0AAP0P601"/>
<comment type="subcellular location">
    <subcellularLocation>
        <location evidence="1">Nucleus</location>
    </subcellularLocation>
</comment>
<dbReference type="PROSITE" id="PS51393">
    <property type="entry name" value="LIPOXYGENASE_3"/>
    <property type="match status" value="1"/>
</dbReference>
<feature type="compositionally biased region" description="Pro residues" evidence="4">
    <location>
        <begin position="312"/>
        <end position="351"/>
    </location>
</feature>
<evidence type="ECO:0000256" key="2">
    <source>
        <dbReference type="ARBA" id="ARBA00007560"/>
    </source>
</evidence>
<keyword evidence="3" id="KW-0539">Nucleus</keyword>
<dbReference type="InterPro" id="IPR007133">
    <property type="entry name" value="RNA_pol_II-assoc_Paf1"/>
</dbReference>
<evidence type="ECO:0000256" key="1">
    <source>
        <dbReference type="ARBA" id="ARBA00004123"/>
    </source>
</evidence>
<dbReference type="GO" id="GO:0016702">
    <property type="term" value="F:oxidoreductase activity, acting on single donors with incorporation of molecular oxygen, incorporation of two atoms of oxygen"/>
    <property type="evidence" value="ECO:0007669"/>
    <property type="project" value="InterPro"/>
</dbReference>
<feature type="compositionally biased region" description="Low complexity" evidence="4">
    <location>
        <begin position="237"/>
        <end position="277"/>
    </location>
</feature>
<dbReference type="GO" id="GO:0006368">
    <property type="term" value="P:transcription elongation by RNA polymerase II"/>
    <property type="evidence" value="ECO:0007669"/>
    <property type="project" value="InterPro"/>
</dbReference>
<feature type="compositionally biased region" description="Basic and acidic residues" evidence="4">
    <location>
        <begin position="363"/>
        <end position="379"/>
    </location>
</feature>
<protein>
    <recommendedName>
        <fullName evidence="5">Lipoxygenase domain-containing protein</fullName>
    </recommendedName>
</protein>
<feature type="region of interest" description="Disordered" evidence="4">
    <location>
        <begin position="853"/>
        <end position="898"/>
    </location>
</feature>
<evidence type="ECO:0000256" key="3">
    <source>
        <dbReference type="ARBA" id="ARBA00023242"/>
    </source>
</evidence>
<evidence type="ECO:0000259" key="5">
    <source>
        <dbReference type="PROSITE" id="PS51393"/>
    </source>
</evidence>
<keyword evidence="7" id="KW-1185">Reference proteome</keyword>
<sequence>MRAMVTVKNKKKMHHSQALEGMLVLSSSPRKSINVLEAIKTLRSRESFSIQPNCIPVSCYLFLVYPGKHQGLLSERRKWAICRMQNWEAYDYYATCTYLGNPDKGIDLARPMLGGKISLTDGISELGGLHQILSRVEQPLPMYVARDEAFKESKHETFATWRLKEVQSNTSMSYPQQSSFAPPPPQNQNSVAPPPPPPSHRSSQYGQSQGFGGGGGGGASVPPASYPSNYAQIHPNSSAHHGGYGSSSHHYGPPRPQQQQQQQQQQYPYMAPSQGAYAPPPPPPSGGNAQPPPPPMYYPSSQYSQFNAHSAPPLPPFAPPPPPPSSSPPNSSIPPPPSGPPPSVPPPPPPSSSSSVPPSNQVKESRQSRDGHSRGHRDSSGSGWRESSHLKHGLPPKHSKESGGPSLAGKAAQMRNGPGLGRVETEEERRLRKRKEYEKQRQEEKHRQLIKDSQNTVLHKTHVLSSGAKGHGSMVGSRMGDKRTTPFLSGERVENRLKKPTTFLCKLKFRNELPDPTAQPKLLSMNSNKDQYTKYTINSLEKLHKPKLFVEPDLGIPLDLLDISVYNPPSIRPPLAPEDEELLRDDELATPVKPNGIRRKERPTDKGVSWLVKTQYISPLSTDSAKMALTEKRAKELREIKEGLNLLENLNDREKQIKAIEASFVACKSRPVHATNSKLQPVEILPLLPDFDRYDDQFVLATFDSDPTADSEVYSKLDRSVRDHYESQAIMKSFMGGGSEPDKQEKFLAYMVPSTDELWKDIYDESEEVSYSWIREYHWDVRGEDADDPTSYFVTFDDEAARYLPVPTKLVLRKKRAKEGRSIDEVEHYPVPSRVTVRRRSAVSVVELKDSGDYTSTRDVSSLKRGRSDADDAFETQGKVARMQDMDNFSGGEDDISD</sequence>
<feature type="region of interest" description="Disordered" evidence="4">
    <location>
        <begin position="169"/>
        <end position="485"/>
    </location>
</feature>
<comment type="caution">
    <text evidence="6">The sequence shown here is derived from an EMBL/GenBank/DDBJ whole genome shotgun (WGS) entry which is preliminary data.</text>
</comment>
<feature type="domain" description="Lipoxygenase" evidence="5">
    <location>
        <begin position="63"/>
        <end position="166"/>
    </location>
</feature>
<reference evidence="6 7" key="1">
    <citation type="submission" date="2024-01" db="EMBL/GenBank/DDBJ databases">
        <title>Genome assemblies of Stephania.</title>
        <authorList>
            <person name="Yang L."/>
        </authorList>
    </citation>
    <scope>NUCLEOTIDE SEQUENCE [LARGE SCALE GENOMIC DNA]</scope>
    <source>
        <strain evidence="6">QJT</strain>
        <tissue evidence="6">Leaf</tissue>
    </source>
</reference>
<accession>A0AAP0P601</accession>
<evidence type="ECO:0000313" key="6">
    <source>
        <dbReference type="EMBL" id="KAK9131439.1"/>
    </source>
</evidence>